<dbReference type="InterPro" id="IPR028995">
    <property type="entry name" value="Glyco_hydro_57/38_cen_sf"/>
</dbReference>
<evidence type="ECO:0000313" key="7">
    <source>
        <dbReference type="Proteomes" id="UP001290462"/>
    </source>
</evidence>
<dbReference type="Pfam" id="PF07748">
    <property type="entry name" value="Glyco_hydro_38C"/>
    <property type="match status" value="1"/>
</dbReference>
<evidence type="ECO:0000259" key="5">
    <source>
        <dbReference type="SMART" id="SM00872"/>
    </source>
</evidence>
<dbReference type="CDD" id="cd10815">
    <property type="entry name" value="GH38N_AMII_EcMngB_like"/>
    <property type="match status" value="1"/>
</dbReference>
<evidence type="ECO:0000256" key="2">
    <source>
        <dbReference type="ARBA" id="ARBA00022723"/>
    </source>
</evidence>
<evidence type="ECO:0000313" key="6">
    <source>
        <dbReference type="EMBL" id="MDZ5757065.1"/>
    </source>
</evidence>
<dbReference type="InterPro" id="IPR015341">
    <property type="entry name" value="Glyco_hydro_38_cen"/>
</dbReference>
<dbReference type="GO" id="GO:0046872">
    <property type="term" value="F:metal ion binding"/>
    <property type="evidence" value="ECO:0007669"/>
    <property type="project" value="UniProtKB-KW"/>
</dbReference>
<evidence type="ECO:0000256" key="4">
    <source>
        <dbReference type="ARBA" id="ARBA00023295"/>
    </source>
</evidence>
<dbReference type="InterPro" id="IPR011682">
    <property type="entry name" value="Glyco_hydro_38_C"/>
</dbReference>
<comment type="caution">
    <text evidence="6">The sequence shown here is derived from an EMBL/GenBank/DDBJ whole genome shotgun (WGS) entry which is preliminary data.</text>
</comment>
<gene>
    <name evidence="6" type="ORF">RAK27_00150</name>
</gene>
<dbReference type="SUPFAM" id="SSF88713">
    <property type="entry name" value="Glycoside hydrolase/deacetylase"/>
    <property type="match status" value="1"/>
</dbReference>
<sequence length="875" mass="100717">MKKIHVVAHTHWDREWYFSDNEAFIQFSYHMDEVIYALENGELDYYYLDGQLSILDDYLKVYPNQETKIKELVEGNKLFIGPWYTQMDEFVVAGESVVKNLQIGIDMSKRLGGHTALGYLPDSFGQGKDMPKIYNGFGIEDAVFWRGMPNEVTKSREFYWTAEDGSKVLTINIRNGYYAGVALVEGEIYQKKAILDIVSEDSATTNITLPVGGDQRAVDRNLKAIIEEANKEFAEEYQIEESNYPHIFNLLKKEATDLPTVQGEFMSGSVSKIHRSIYSSRYDLKKINDTIENRLIFQLEPLMLMADDLGIPFKRELMDYTWKLILKNHAHDSIGGCNTDKTNEMIMARYKEADQLSYSTVDYLVRKIAESIEGIQENDLVLFNTLPYRRTEPYTLEVSTKKTTIKLFDDQRHEIPFQLISTEKVYAGEVRRSESDYDEAKYYYIHKISFINELPALSYQIVSVEEQDESATQEKPVAPEETMIENAAYKITFSNGQFSILAKEQGITYKNCLHVEESGDEGDTYDYSPAYFDSIHHLFFETAEVAIQSGKFLSTMSVTGSWFVPKDLAARKAQKVDTEIEYTLTLSLKNDSKRVDMKLSVNNQALDHRMRLVVKTPVKSQVSYADTLFGIVERNNHDPHIHDWRELGWKEEPTEIYPMIHYANTHDLETSWTVMSKGIKEYQVIDSDMYITLFRGVGFLGRPELLRRPGDASGNQFRYIPTPDSQLLGSLEMELSLIIATDYNPAEIQREYQMYSVDTPYYQVQTLNRFTNPIQYFQSNKVDHLTTLKKSIDLSEFPLVFSAIELSRDGEWINIRLYNPLLEETVKAEIIPLATQAHVRFVNLNGDLITSLGLINEIPLGDFKPGQIKTISIKR</sequence>
<dbReference type="GO" id="GO:0004559">
    <property type="term" value="F:alpha-mannosidase activity"/>
    <property type="evidence" value="ECO:0007669"/>
    <property type="project" value="InterPro"/>
</dbReference>
<feature type="domain" description="Glycoside hydrolase family 38 central" evidence="5">
    <location>
        <begin position="272"/>
        <end position="350"/>
    </location>
</feature>
<keyword evidence="3 6" id="KW-0378">Hydrolase</keyword>
<dbReference type="AlphaFoldDB" id="A0AAW9JTP4"/>
<dbReference type="Gene3D" id="3.20.110.10">
    <property type="entry name" value="Glycoside hydrolase 38, N terminal domain"/>
    <property type="match status" value="1"/>
</dbReference>
<dbReference type="Pfam" id="PF01074">
    <property type="entry name" value="Glyco_hydro_38N"/>
    <property type="match status" value="1"/>
</dbReference>
<dbReference type="SUPFAM" id="SSF74650">
    <property type="entry name" value="Galactose mutarotase-like"/>
    <property type="match status" value="1"/>
</dbReference>
<dbReference type="PANTHER" id="PTHR46017:SF2">
    <property type="entry name" value="MANNOSYLGLYCERATE HYDROLASE"/>
    <property type="match status" value="1"/>
</dbReference>
<accession>A0AAW9JTP4</accession>
<dbReference type="Gene3D" id="1.20.1270.50">
    <property type="entry name" value="Glycoside hydrolase family 38, central domain"/>
    <property type="match status" value="1"/>
</dbReference>
<reference evidence="6" key="1">
    <citation type="submission" date="2023-08" db="EMBL/GenBank/DDBJ databases">
        <title>Genomic characterization of piscicolin 126 produced by Carnobacterium maltaromaticum CM22 strain isolated from salmon (Salmo salar).</title>
        <authorList>
            <person name="Gonzalez-Gragera E."/>
            <person name="Garcia-Lopez J.D."/>
            <person name="Teso-Perez C."/>
            <person name="Gimenez-Hernandez I."/>
            <person name="Peralta-Sanchez J.M."/>
            <person name="Valdivia E."/>
            <person name="Montalban-Lopez M."/>
            <person name="Martin-Platero A.M."/>
            <person name="Banos A."/>
            <person name="Martinez-Bueno M."/>
        </authorList>
    </citation>
    <scope>NUCLEOTIDE SEQUENCE</scope>
    <source>
        <strain evidence="6">CM22</strain>
    </source>
</reference>
<proteinExistence type="inferred from homology"/>
<name>A0AAW9JTP4_CARML</name>
<dbReference type="InterPro" id="IPR000602">
    <property type="entry name" value="Glyco_hydro_38_N"/>
</dbReference>
<organism evidence="6 7">
    <name type="scientific">Carnobacterium maltaromaticum</name>
    <name type="common">Carnobacterium piscicola</name>
    <dbReference type="NCBI Taxonomy" id="2751"/>
    <lineage>
        <taxon>Bacteria</taxon>
        <taxon>Bacillati</taxon>
        <taxon>Bacillota</taxon>
        <taxon>Bacilli</taxon>
        <taxon>Lactobacillales</taxon>
        <taxon>Carnobacteriaceae</taxon>
        <taxon>Carnobacterium</taxon>
    </lineage>
</organism>
<protein>
    <submittedName>
        <fullName evidence="6">Glycoside hydrolase family 38 C-terminal domain-containing protein</fullName>
    </submittedName>
</protein>
<dbReference type="InterPro" id="IPR011330">
    <property type="entry name" value="Glyco_hydro/deAcase_b/a-brl"/>
</dbReference>
<dbReference type="EMBL" id="JAVBVO010000001">
    <property type="protein sequence ID" value="MDZ5757065.1"/>
    <property type="molecule type" value="Genomic_DNA"/>
</dbReference>
<comment type="similarity">
    <text evidence="1">Belongs to the glycosyl hydrolase 38 family.</text>
</comment>
<dbReference type="Proteomes" id="UP001290462">
    <property type="component" value="Unassembled WGS sequence"/>
</dbReference>
<keyword evidence="2" id="KW-0479">Metal-binding</keyword>
<dbReference type="Gene3D" id="2.70.98.30">
    <property type="entry name" value="Golgi alpha-mannosidase II, domain 4"/>
    <property type="match status" value="1"/>
</dbReference>
<evidence type="ECO:0000256" key="3">
    <source>
        <dbReference type="ARBA" id="ARBA00022801"/>
    </source>
</evidence>
<dbReference type="GO" id="GO:0006013">
    <property type="term" value="P:mannose metabolic process"/>
    <property type="evidence" value="ECO:0007669"/>
    <property type="project" value="InterPro"/>
</dbReference>
<keyword evidence="4" id="KW-0326">Glycosidase</keyword>
<dbReference type="InterPro" id="IPR011013">
    <property type="entry name" value="Gal_mutarotase_sf_dom"/>
</dbReference>
<dbReference type="Pfam" id="PF09261">
    <property type="entry name" value="Alpha-mann_mid"/>
    <property type="match status" value="1"/>
</dbReference>
<dbReference type="PANTHER" id="PTHR46017">
    <property type="entry name" value="ALPHA-MANNOSIDASE 2C1"/>
    <property type="match status" value="1"/>
</dbReference>
<dbReference type="RefSeq" id="WP_322808212.1">
    <property type="nucleotide sequence ID" value="NZ_JAVBVO010000001.1"/>
</dbReference>
<evidence type="ECO:0000256" key="1">
    <source>
        <dbReference type="ARBA" id="ARBA00009792"/>
    </source>
</evidence>
<dbReference type="SMART" id="SM00872">
    <property type="entry name" value="Alpha-mann_mid"/>
    <property type="match status" value="1"/>
</dbReference>
<dbReference type="SUPFAM" id="SSF88688">
    <property type="entry name" value="Families 57/38 glycoside transferase middle domain"/>
    <property type="match status" value="1"/>
</dbReference>
<dbReference type="InterPro" id="IPR037094">
    <property type="entry name" value="Glyco_hydro_38_cen_sf"/>
</dbReference>
<dbReference type="InterPro" id="IPR027291">
    <property type="entry name" value="Glyco_hydro_38_N_sf"/>
</dbReference>
<dbReference type="GO" id="GO:0009313">
    <property type="term" value="P:oligosaccharide catabolic process"/>
    <property type="evidence" value="ECO:0007669"/>
    <property type="project" value="TreeGrafter"/>
</dbReference>
<dbReference type="GO" id="GO:0030246">
    <property type="term" value="F:carbohydrate binding"/>
    <property type="evidence" value="ECO:0007669"/>
    <property type="project" value="InterPro"/>
</dbReference>